<proteinExistence type="predicted"/>
<protein>
    <submittedName>
        <fullName evidence="1">Uncharacterized protein</fullName>
    </submittedName>
</protein>
<dbReference type="Proteomes" id="UP000886998">
    <property type="component" value="Unassembled WGS sequence"/>
</dbReference>
<dbReference type="EMBL" id="BMAV01024329">
    <property type="protein sequence ID" value="GFS32247.1"/>
    <property type="molecule type" value="Genomic_DNA"/>
</dbReference>
<dbReference type="AlphaFoldDB" id="A0A8X6I8H2"/>
<organism evidence="1 2">
    <name type="scientific">Trichonephila inaurata madagascariensis</name>
    <dbReference type="NCBI Taxonomy" id="2747483"/>
    <lineage>
        <taxon>Eukaryota</taxon>
        <taxon>Metazoa</taxon>
        <taxon>Ecdysozoa</taxon>
        <taxon>Arthropoda</taxon>
        <taxon>Chelicerata</taxon>
        <taxon>Arachnida</taxon>
        <taxon>Araneae</taxon>
        <taxon>Araneomorphae</taxon>
        <taxon>Entelegynae</taxon>
        <taxon>Araneoidea</taxon>
        <taxon>Nephilidae</taxon>
        <taxon>Trichonephila</taxon>
        <taxon>Trichonephila inaurata</taxon>
    </lineage>
</organism>
<gene>
    <name evidence="1" type="ORF">TNIN_168741</name>
</gene>
<sequence length="208" mass="23671">MAFEGLEKQQQQKKDINVTLHYRFRLNLIDCLNFNPFACSNYRLLFREGKQSRLLGITFNRLSLKEKHYPLFVCVVCLLTKAEFTKTPFGQLVFFDNPKTLVAARITGNVAFLRSGSNLAMRQSLRFVVLVLVTVPLSMPQTMPAQRRTKGLCGCFGSNEPPEITYHVVENGGIINLQPHPLTPTQPMPDEEELNAKFAELVVCIFLY</sequence>
<evidence type="ECO:0000313" key="2">
    <source>
        <dbReference type="Proteomes" id="UP000886998"/>
    </source>
</evidence>
<name>A0A8X6I8H2_9ARAC</name>
<evidence type="ECO:0000313" key="1">
    <source>
        <dbReference type="EMBL" id="GFS32247.1"/>
    </source>
</evidence>
<accession>A0A8X6I8H2</accession>
<reference evidence="1" key="1">
    <citation type="submission" date="2020-08" db="EMBL/GenBank/DDBJ databases">
        <title>Multicomponent nature underlies the extraordinary mechanical properties of spider dragline silk.</title>
        <authorList>
            <person name="Kono N."/>
            <person name="Nakamura H."/>
            <person name="Mori M."/>
            <person name="Yoshida Y."/>
            <person name="Ohtoshi R."/>
            <person name="Malay A.D."/>
            <person name="Moran D.A.P."/>
            <person name="Tomita M."/>
            <person name="Numata K."/>
            <person name="Arakawa K."/>
        </authorList>
    </citation>
    <scope>NUCLEOTIDE SEQUENCE</scope>
</reference>
<dbReference type="OrthoDB" id="1104827at2759"/>
<keyword evidence="2" id="KW-1185">Reference proteome</keyword>
<comment type="caution">
    <text evidence="1">The sequence shown here is derived from an EMBL/GenBank/DDBJ whole genome shotgun (WGS) entry which is preliminary data.</text>
</comment>